<dbReference type="SUPFAM" id="SSF64307">
    <property type="entry name" value="SirA-like"/>
    <property type="match status" value="1"/>
</dbReference>
<dbReference type="InterPro" id="IPR036868">
    <property type="entry name" value="TusA-like_sf"/>
</dbReference>
<feature type="domain" description="UPF0033" evidence="2">
    <location>
        <begin position="9"/>
        <end position="33"/>
    </location>
</feature>
<evidence type="ECO:0000313" key="3">
    <source>
        <dbReference type="EMBL" id="ABK52297.1"/>
    </source>
</evidence>
<evidence type="ECO:0000313" key="4">
    <source>
        <dbReference type="Proteomes" id="UP000008221"/>
    </source>
</evidence>
<reference evidence="3 4" key="1">
    <citation type="journal article" date="2009" name="Genome Res.">
        <title>Complete genome of the cellulolytic thermophile Acidothermus cellulolyticus 11B provides insights into its ecophysiological and evolutionary adaptations.</title>
        <authorList>
            <person name="Barabote R.D."/>
            <person name="Xie G."/>
            <person name="Leu D.H."/>
            <person name="Normand P."/>
            <person name="Necsulea A."/>
            <person name="Daubin V."/>
            <person name="Medigue C."/>
            <person name="Adney W.S."/>
            <person name="Xu X.C."/>
            <person name="Lapidus A."/>
            <person name="Parales R.E."/>
            <person name="Detter C."/>
            <person name="Pujic P."/>
            <person name="Bruce D."/>
            <person name="Lavire C."/>
            <person name="Challacombe J.F."/>
            <person name="Brettin T.S."/>
            <person name="Berry A.M."/>
        </authorList>
    </citation>
    <scope>NUCLEOTIDE SEQUENCE [LARGE SCALE GENOMIC DNA]</scope>
    <source>
        <strain evidence="4">ATCC 43068 / DSM 8971 / 11B</strain>
    </source>
</reference>
<dbReference type="EMBL" id="CP000481">
    <property type="protein sequence ID" value="ABK52297.1"/>
    <property type="molecule type" value="Genomic_DNA"/>
</dbReference>
<dbReference type="CDD" id="cd00291">
    <property type="entry name" value="SirA_YedF_YeeD"/>
    <property type="match status" value="1"/>
</dbReference>
<dbReference type="Pfam" id="PF01206">
    <property type="entry name" value="TusA"/>
    <property type="match status" value="1"/>
</dbReference>
<keyword evidence="4" id="KW-1185">Reference proteome</keyword>
<protein>
    <submittedName>
        <fullName evidence="3">SirA family protein</fullName>
    </submittedName>
</protein>
<dbReference type="PANTHER" id="PTHR33279">
    <property type="entry name" value="SULFUR CARRIER PROTEIN YEDF-RELATED"/>
    <property type="match status" value="1"/>
</dbReference>
<name>A0LS87_ACIC1</name>
<dbReference type="PANTHER" id="PTHR33279:SF2">
    <property type="entry name" value="SULFUR CARRIER PROTEIN TUSA"/>
    <property type="match status" value="1"/>
</dbReference>
<dbReference type="KEGG" id="ace:Acel_0524"/>
<evidence type="ECO:0000256" key="1">
    <source>
        <dbReference type="ARBA" id="ARBA00008984"/>
    </source>
</evidence>
<evidence type="ECO:0000259" key="2">
    <source>
        <dbReference type="PROSITE" id="PS01148"/>
    </source>
</evidence>
<dbReference type="Gene3D" id="3.30.110.40">
    <property type="entry name" value="TusA-like domain"/>
    <property type="match status" value="1"/>
</dbReference>
<sequence>MSVTADKEIDARGSFCPGPLMEMIHAIRDAQVGDVVAVLSKDPGSRTDIPAWVTKAKHELLAIEDHGDYARFVVRKAR</sequence>
<organism evidence="3 4">
    <name type="scientific">Acidothermus cellulolyticus (strain ATCC 43068 / DSM 8971 / 11B)</name>
    <dbReference type="NCBI Taxonomy" id="351607"/>
    <lineage>
        <taxon>Bacteria</taxon>
        <taxon>Bacillati</taxon>
        <taxon>Actinomycetota</taxon>
        <taxon>Actinomycetes</taxon>
        <taxon>Acidothermales</taxon>
        <taxon>Acidothermaceae</taxon>
        <taxon>Acidothermus</taxon>
    </lineage>
</organism>
<dbReference type="PROSITE" id="PS01148">
    <property type="entry name" value="UPF0033"/>
    <property type="match status" value="1"/>
</dbReference>
<gene>
    <name evidence="3" type="ordered locus">Acel_0524</name>
</gene>
<dbReference type="InterPro" id="IPR001455">
    <property type="entry name" value="TusA-like"/>
</dbReference>
<comment type="similarity">
    <text evidence="1">Belongs to the sulfur carrier protein TusA family.</text>
</comment>
<dbReference type="HOGENOM" id="CLU_165255_1_2_11"/>
<dbReference type="STRING" id="351607.Acel_0524"/>
<dbReference type="InParanoid" id="A0LS87"/>
<dbReference type="RefSeq" id="WP_011719360.1">
    <property type="nucleotide sequence ID" value="NC_008578.1"/>
</dbReference>
<dbReference type="eggNOG" id="COG0425">
    <property type="taxonomic scope" value="Bacteria"/>
</dbReference>
<accession>A0LS87</accession>
<dbReference type="Proteomes" id="UP000008221">
    <property type="component" value="Chromosome"/>
</dbReference>
<dbReference type="AlphaFoldDB" id="A0LS87"/>
<proteinExistence type="inferred from homology"/>